<dbReference type="PANTHER" id="PTHR24096">
    <property type="entry name" value="LONG-CHAIN-FATTY-ACID--COA LIGASE"/>
    <property type="match status" value="1"/>
</dbReference>
<proteinExistence type="inferred from homology"/>
<feature type="domain" description="AMP-binding enzyme C-terminal" evidence="6">
    <location>
        <begin position="119"/>
        <end position="177"/>
    </location>
</feature>
<comment type="catalytic activity">
    <reaction evidence="5">
        <text>(E)-4-coumarate + ATP + CoA = (E)-4-coumaroyl-CoA + AMP + diphosphate</text>
        <dbReference type="Rhea" id="RHEA:19641"/>
        <dbReference type="ChEBI" id="CHEBI:12876"/>
        <dbReference type="ChEBI" id="CHEBI:30616"/>
        <dbReference type="ChEBI" id="CHEBI:33019"/>
        <dbReference type="ChEBI" id="CHEBI:57287"/>
        <dbReference type="ChEBI" id="CHEBI:85008"/>
        <dbReference type="ChEBI" id="CHEBI:456215"/>
        <dbReference type="EC" id="6.2.1.12"/>
    </reaction>
    <physiologicalReaction direction="left-to-right" evidence="5">
        <dbReference type="Rhea" id="RHEA:19642"/>
    </physiologicalReaction>
</comment>
<keyword evidence="4" id="KW-0547">Nucleotide-binding</keyword>
<dbReference type="InterPro" id="IPR025110">
    <property type="entry name" value="AMP-bd_C"/>
</dbReference>
<dbReference type="PANTHER" id="PTHR24096:SF149">
    <property type="entry name" value="AMP-BINDING DOMAIN-CONTAINING PROTEIN-RELATED"/>
    <property type="match status" value="1"/>
</dbReference>
<dbReference type="EC" id="6.2.1.12" evidence="2"/>
<comment type="similarity">
    <text evidence="1">Belongs to the ATP-dependent AMP-binding enzyme family.</text>
</comment>
<dbReference type="Proteomes" id="UP000636800">
    <property type="component" value="Chromosome 1"/>
</dbReference>
<reference evidence="7 8" key="1">
    <citation type="journal article" date="2020" name="Nat. Food">
        <title>A phased Vanilla planifolia genome enables genetic improvement of flavour and production.</title>
        <authorList>
            <person name="Hasing T."/>
            <person name="Tang H."/>
            <person name="Brym M."/>
            <person name="Khazi F."/>
            <person name="Huang T."/>
            <person name="Chambers A.H."/>
        </authorList>
    </citation>
    <scope>NUCLEOTIDE SEQUENCE [LARGE SCALE GENOMIC DNA]</scope>
    <source>
        <tissue evidence="7">Leaf</tissue>
    </source>
</reference>
<comment type="caution">
    <text evidence="7">The sequence shown here is derived from an EMBL/GenBank/DDBJ whole genome shotgun (WGS) entry which is preliminary data.</text>
</comment>
<evidence type="ECO:0000313" key="8">
    <source>
        <dbReference type="Proteomes" id="UP000636800"/>
    </source>
</evidence>
<sequence>MEGAIPGRIIIPASHPSWFSPETGIYGSRHPPRSLPQDPFQDLVSFLFSRPHRGETALVDSLSGISISYPDLLSMVNLWPPACTTLEFPQAAFSWLDRRGYEEGYGMTESTAVDSPADLEALLISHAEILDAAVTSAFDEEAGEIPVAFVVRKLGSNLCSNAIMEFVAKQMLEILFPTFASLRLG</sequence>
<evidence type="ECO:0000256" key="5">
    <source>
        <dbReference type="ARBA" id="ARBA00034252"/>
    </source>
</evidence>
<gene>
    <name evidence="7" type="ORF">HPP92_003337</name>
</gene>
<dbReference type="Gene3D" id="3.30.300.30">
    <property type="match status" value="1"/>
</dbReference>
<evidence type="ECO:0000256" key="4">
    <source>
        <dbReference type="ARBA" id="ARBA00022840"/>
    </source>
</evidence>
<organism evidence="7 8">
    <name type="scientific">Vanilla planifolia</name>
    <name type="common">Vanilla</name>
    <dbReference type="NCBI Taxonomy" id="51239"/>
    <lineage>
        <taxon>Eukaryota</taxon>
        <taxon>Viridiplantae</taxon>
        <taxon>Streptophyta</taxon>
        <taxon>Embryophyta</taxon>
        <taxon>Tracheophyta</taxon>
        <taxon>Spermatophyta</taxon>
        <taxon>Magnoliopsida</taxon>
        <taxon>Liliopsida</taxon>
        <taxon>Asparagales</taxon>
        <taxon>Orchidaceae</taxon>
        <taxon>Vanilloideae</taxon>
        <taxon>Vanilleae</taxon>
        <taxon>Vanilla</taxon>
    </lineage>
</organism>
<evidence type="ECO:0000256" key="1">
    <source>
        <dbReference type="ARBA" id="ARBA00006432"/>
    </source>
</evidence>
<evidence type="ECO:0000256" key="3">
    <source>
        <dbReference type="ARBA" id="ARBA00022598"/>
    </source>
</evidence>
<protein>
    <recommendedName>
        <fullName evidence="2">4-coumarate--CoA ligase</fullName>
        <ecNumber evidence="2">6.2.1.12</ecNumber>
    </recommendedName>
</protein>
<dbReference type="OrthoDB" id="9991913at2759"/>
<name>A0A835S231_VANPL</name>
<evidence type="ECO:0000259" key="6">
    <source>
        <dbReference type="Pfam" id="PF13193"/>
    </source>
</evidence>
<keyword evidence="8" id="KW-1185">Reference proteome</keyword>
<dbReference type="GO" id="GO:0016207">
    <property type="term" value="F:4-coumarate-CoA ligase activity"/>
    <property type="evidence" value="ECO:0007669"/>
    <property type="project" value="UniProtKB-EC"/>
</dbReference>
<evidence type="ECO:0000313" key="7">
    <source>
        <dbReference type="EMBL" id="KAG0498646.1"/>
    </source>
</evidence>
<keyword evidence="3" id="KW-0436">Ligase</keyword>
<dbReference type="Pfam" id="PF13193">
    <property type="entry name" value="AMP-binding_C"/>
    <property type="match status" value="1"/>
</dbReference>
<dbReference type="GO" id="GO:0006744">
    <property type="term" value="P:ubiquinone biosynthetic process"/>
    <property type="evidence" value="ECO:0007669"/>
    <property type="project" value="TreeGrafter"/>
</dbReference>
<dbReference type="GO" id="GO:0005777">
    <property type="term" value="C:peroxisome"/>
    <property type="evidence" value="ECO:0007669"/>
    <property type="project" value="TreeGrafter"/>
</dbReference>
<dbReference type="AlphaFoldDB" id="A0A835S231"/>
<accession>A0A835S231</accession>
<dbReference type="SUPFAM" id="SSF56801">
    <property type="entry name" value="Acetyl-CoA synthetase-like"/>
    <property type="match status" value="1"/>
</dbReference>
<dbReference type="EMBL" id="JADCNL010000001">
    <property type="protein sequence ID" value="KAG0498646.1"/>
    <property type="molecule type" value="Genomic_DNA"/>
</dbReference>
<keyword evidence="4" id="KW-0067">ATP-binding</keyword>
<dbReference type="GO" id="GO:0005524">
    <property type="term" value="F:ATP binding"/>
    <property type="evidence" value="ECO:0007669"/>
    <property type="project" value="UniProtKB-KW"/>
</dbReference>
<dbReference type="InterPro" id="IPR045851">
    <property type="entry name" value="AMP-bd_C_sf"/>
</dbReference>
<evidence type="ECO:0000256" key="2">
    <source>
        <dbReference type="ARBA" id="ARBA00012959"/>
    </source>
</evidence>